<name>A0A8B6E7N0_MYTGA</name>
<feature type="non-terminal residue" evidence="1">
    <location>
        <position position="107"/>
    </location>
</feature>
<sequence>KTVESKMEPHFETVLITGESFYHKQPSVQGKTINLTRGRYQKFNVKVFGRVLQFLVAAEGRLRYEHPKISVFVVWLTQNKDEAIVIADYTIRLDSGFVFNHNEIRQA</sequence>
<feature type="non-terminal residue" evidence="1">
    <location>
        <position position="1"/>
    </location>
</feature>
<proteinExistence type="predicted"/>
<comment type="caution">
    <text evidence="1">The sequence shown here is derived from an EMBL/GenBank/DDBJ whole genome shotgun (WGS) entry which is preliminary data.</text>
</comment>
<dbReference type="EMBL" id="UYJE01004732">
    <property type="protein sequence ID" value="VDI30955.1"/>
    <property type="molecule type" value="Genomic_DNA"/>
</dbReference>
<reference evidence="1" key="1">
    <citation type="submission" date="2018-11" db="EMBL/GenBank/DDBJ databases">
        <authorList>
            <person name="Alioto T."/>
            <person name="Alioto T."/>
        </authorList>
    </citation>
    <scope>NUCLEOTIDE SEQUENCE</scope>
</reference>
<gene>
    <name evidence="1" type="ORF">MGAL_10B019229</name>
</gene>
<organism evidence="1 2">
    <name type="scientific">Mytilus galloprovincialis</name>
    <name type="common">Mediterranean mussel</name>
    <dbReference type="NCBI Taxonomy" id="29158"/>
    <lineage>
        <taxon>Eukaryota</taxon>
        <taxon>Metazoa</taxon>
        <taxon>Spiralia</taxon>
        <taxon>Lophotrochozoa</taxon>
        <taxon>Mollusca</taxon>
        <taxon>Bivalvia</taxon>
        <taxon>Autobranchia</taxon>
        <taxon>Pteriomorphia</taxon>
        <taxon>Mytilida</taxon>
        <taxon>Mytiloidea</taxon>
        <taxon>Mytilidae</taxon>
        <taxon>Mytilinae</taxon>
        <taxon>Mytilus</taxon>
    </lineage>
</organism>
<keyword evidence="2" id="KW-1185">Reference proteome</keyword>
<accession>A0A8B6E7N0</accession>
<evidence type="ECO:0000313" key="1">
    <source>
        <dbReference type="EMBL" id="VDI30955.1"/>
    </source>
</evidence>
<dbReference type="AlphaFoldDB" id="A0A8B6E7N0"/>
<dbReference type="Proteomes" id="UP000596742">
    <property type="component" value="Unassembled WGS sequence"/>
</dbReference>
<evidence type="ECO:0000313" key="2">
    <source>
        <dbReference type="Proteomes" id="UP000596742"/>
    </source>
</evidence>
<protein>
    <submittedName>
        <fullName evidence="1">Uncharacterized protein</fullName>
    </submittedName>
</protein>